<keyword evidence="2" id="KW-1015">Disulfide bond</keyword>
<dbReference type="Gene3D" id="2.20.100.10">
    <property type="entry name" value="Thrombospondin type-1 (TSP1) repeat"/>
    <property type="match status" value="2"/>
</dbReference>
<evidence type="ECO:0000313" key="4">
    <source>
        <dbReference type="EMBL" id="EEN54767.1"/>
    </source>
</evidence>
<proteinExistence type="predicted"/>
<dbReference type="Pfam" id="PF00090">
    <property type="entry name" value="TSP_1"/>
    <property type="match status" value="2"/>
</dbReference>
<feature type="region of interest" description="Disordered" evidence="3">
    <location>
        <begin position="21"/>
        <end position="78"/>
    </location>
</feature>
<keyword evidence="1" id="KW-0677">Repeat</keyword>
<dbReference type="InParanoid" id="C3YXF8"/>
<evidence type="ECO:0000256" key="2">
    <source>
        <dbReference type="ARBA" id="ARBA00023157"/>
    </source>
</evidence>
<feature type="compositionally biased region" description="Low complexity" evidence="3">
    <location>
        <begin position="26"/>
        <end position="43"/>
    </location>
</feature>
<dbReference type="PANTHER" id="PTHR22906">
    <property type="entry name" value="PROPERDIN"/>
    <property type="match status" value="1"/>
</dbReference>
<evidence type="ECO:0008006" key="5">
    <source>
        <dbReference type="Google" id="ProtNLM"/>
    </source>
</evidence>
<dbReference type="SUPFAM" id="SSF56496">
    <property type="entry name" value="Fibrinogen C-terminal domain-like"/>
    <property type="match status" value="1"/>
</dbReference>
<dbReference type="InterPro" id="IPR052065">
    <property type="entry name" value="Compl_asym_regulator"/>
</dbReference>
<name>C3YXF8_BRAFL</name>
<evidence type="ECO:0000256" key="3">
    <source>
        <dbReference type="SAM" id="MobiDB-lite"/>
    </source>
</evidence>
<dbReference type="PANTHER" id="PTHR22906:SF54">
    <property type="entry name" value="IG-LIKE DOMAIN-CONTAINING PROTEIN"/>
    <property type="match status" value="1"/>
</dbReference>
<dbReference type="FunFam" id="2.20.100.10:FF:000001">
    <property type="entry name" value="semaphorin-5A isoform X1"/>
    <property type="match status" value="1"/>
</dbReference>
<dbReference type="EMBL" id="GG666563">
    <property type="protein sequence ID" value="EEN54767.1"/>
    <property type="molecule type" value="Genomic_DNA"/>
</dbReference>
<sequence>MVKRPLRRGKVSVFDEISTEGFMKLSPTTTAATSSTTSPTTSSGANVIPEPPTVSEPDNAEASRVAPPNEVLPDDRVESGSNELLPAEKRAVWSEWTDWTECSLTCGKGQKARFRECRLDGRVSRSACEGESREVDNCMDIPCANLPIRYRLYCTANTVNGQWSTWGPWVPCGGECAGKTLERIRTCSDPAPQHGGKKCVGIGKEVRTTPRSCRQKQEFARADGKPTPPNGVHDILVGRETVPVFCDFRRHGGGWTLLINR</sequence>
<protein>
    <recommendedName>
        <fullName evidence="5">Fibrinogen C-terminal domain-containing protein</fullName>
    </recommendedName>
</protein>
<gene>
    <name evidence="4" type="ORF">BRAFLDRAFT_74569</name>
</gene>
<reference evidence="4" key="1">
    <citation type="journal article" date="2008" name="Nature">
        <title>The amphioxus genome and the evolution of the chordate karyotype.</title>
        <authorList>
            <consortium name="US DOE Joint Genome Institute (JGI-PGF)"/>
            <person name="Putnam N.H."/>
            <person name="Butts T."/>
            <person name="Ferrier D.E.K."/>
            <person name="Furlong R.F."/>
            <person name="Hellsten U."/>
            <person name="Kawashima T."/>
            <person name="Robinson-Rechavi M."/>
            <person name="Shoguchi E."/>
            <person name="Terry A."/>
            <person name="Yu J.-K."/>
            <person name="Benito-Gutierrez E.L."/>
            <person name="Dubchak I."/>
            <person name="Garcia-Fernandez J."/>
            <person name="Gibson-Brown J.J."/>
            <person name="Grigoriev I.V."/>
            <person name="Horton A.C."/>
            <person name="de Jong P.J."/>
            <person name="Jurka J."/>
            <person name="Kapitonov V.V."/>
            <person name="Kohara Y."/>
            <person name="Kuroki Y."/>
            <person name="Lindquist E."/>
            <person name="Lucas S."/>
            <person name="Osoegawa K."/>
            <person name="Pennacchio L.A."/>
            <person name="Salamov A.A."/>
            <person name="Satou Y."/>
            <person name="Sauka-Spengler T."/>
            <person name="Schmutz J."/>
            <person name="Shin-I T."/>
            <person name="Toyoda A."/>
            <person name="Bronner-Fraser M."/>
            <person name="Fujiyama A."/>
            <person name="Holland L.Z."/>
            <person name="Holland P.W.H."/>
            <person name="Satoh N."/>
            <person name="Rokhsar D.S."/>
        </authorList>
    </citation>
    <scope>NUCLEOTIDE SEQUENCE [LARGE SCALE GENOMIC DNA]</scope>
    <source>
        <strain evidence="4">S238N-H82</strain>
        <tissue evidence="4">Testes</tissue>
    </source>
</reference>
<organism>
    <name type="scientific">Branchiostoma floridae</name>
    <name type="common">Florida lancelet</name>
    <name type="synonym">Amphioxus</name>
    <dbReference type="NCBI Taxonomy" id="7739"/>
    <lineage>
        <taxon>Eukaryota</taxon>
        <taxon>Metazoa</taxon>
        <taxon>Chordata</taxon>
        <taxon>Cephalochordata</taxon>
        <taxon>Leptocardii</taxon>
        <taxon>Amphioxiformes</taxon>
        <taxon>Branchiostomatidae</taxon>
        <taxon>Branchiostoma</taxon>
    </lineage>
</organism>
<dbReference type="InterPro" id="IPR036383">
    <property type="entry name" value="TSP1_rpt_sf"/>
</dbReference>
<evidence type="ECO:0000256" key="1">
    <source>
        <dbReference type="ARBA" id="ARBA00022737"/>
    </source>
</evidence>
<dbReference type="SUPFAM" id="SSF82895">
    <property type="entry name" value="TSP-1 type 1 repeat"/>
    <property type="match status" value="2"/>
</dbReference>
<dbReference type="SMART" id="SM00209">
    <property type="entry name" value="TSP1"/>
    <property type="match status" value="2"/>
</dbReference>
<accession>C3YXF8</accession>
<dbReference type="AlphaFoldDB" id="C3YXF8"/>
<dbReference type="InterPro" id="IPR000884">
    <property type="entry name" value="TSP1_rpt"/>
</dbReference>
<dbReference type="InterPro" id="IPR036056">
    <property type="entry name" value="Fibrinogen-like_C"/>
</dbReference>
<dbReference type="PROSITE" id="PS50092">
    <property type="entry name" value="TSP1"/>
    <property type="match status" value="2"/>
</dbReference>